<comment type="caution">
    <text evidence="2">The sequence shown here is derived from an EMBL/GenBank/DDBJ whole genome shotgun (WGS) entry which is preliminary data.</text>
</comment>
<dbReference type="EMBL" id="AZHB01000011">
    <property type="protein sequence ID" value="OAA63117.1"/>
    <property type="molecule type" value="Genomic_DNA"/>
</dbReference>
<name>A0A167VYC1_CORFA</name>
<gene>
    <name evidence="2" type="ORF">ISF_04993</name>
</gene>
<protein>
    <submittedName>
        <fullName evidence="2">Uncharacterized protein</fullName>
    </submittedName>
</protein>
<accession>A0A167VYC1</accession>
<dbReference type="AlphaFoldDB" id="A0A167VYC1"/>
<proteinExistence type="predicted"/>
<evidence type="ECO:0000313" key="3">
    <source>
        <dbReference type="Proteomes" id="UP000076744"/>
    </source>
</evidence>
<reference evidence="2 3" key="1">
    <citation type="journal article" date="2016" name="Genome Biol. Evol.">
        <title>Divergent and convergent evolution of fungal pathogenicity.</title>
        <authorList>
            <person name="Shang Y."/>
            <person name="Xiao G."/>
            <person name="Zheng P."/>
            <person name="Cen K."/>
            <person name="Zhan S."/>
            <person name="Wang C."/>
        </authorList>
    </citation>
    <scope>NUCLEOTIDE SEQUENCE [LARGE SCALE GENOMIC DNA]</scope>
    <source>
        <strain evidence="2 3">ARSEF 2679</strain>
    </source>
</reference>
<feature type="region of interest" description="Disordered" evidence="1">
    <location>
        <begin position="85"/>
        <end position="118"/>
    </location>
</feature>
<organism evidence="2 3">
    <name type="scientific">Cordyceps fumosorosea (strain ARSEF 2679)</name>
    <name type="common">Isaria fumosorosea</name>
    <dbReference type="NCBI Taxonomy" id="1081104"/>
    <lineage>
        <taxon>Eukaryota</taxon>
        <taxon>Fungi</taxon>
        <taxon>Dikarya</taxon>
        <taxon>Ascomycota</taxon>
        <taxon>Pezizomycotina</taxon>
        <taxon>Sordariomycetes</taxon>
        <taxon>Hypocreomycetidae</taxon>
        <taxon>Hypocreales</taxon>
        <taxon>Cordycipitaceae</taxon>
        <taxon>Cordyceps</taxon>
    </lineage>
</organism>
<dbReference type="GeneID" id="30021285"/>
<evidence type="ECO:0000256" key="1">
    <source>
        <dbReference type="SAM" id="MobiDB-lite"/>
    </source>
</evidence>
<sequence>MEECQVYQVIFFREKLALFAEHEHDGGGSMFTLAGTGEAPRYAEEHVEVSPFRHPRYAGSKLLGTMRRDEIGGAWQLCAAYVEENTRKDEERKEKERKDEERKDEERKDKDDGPRHPDITTWCVAVADLLVREGAIVMRPWWEPLPTKRGA</sequence>
<dbReference type="OrthoDB" id="4866724at2759"/>
<keyword evidence="3" id="KW-1185">Reference proteome</keyword>
<dbReference type="Proteomes" id="UP000076744">
    <property type="component" value="Unassembled WGS sequence"/>
</dbReference>
<dbReference type="RefSeq" id="XP_018704324.1">
    <property type="nucleotide sequence ID" value="XM_018848598.1"/>
</dbReference>
<evidence type="ECO:0000313" key="2">
    <source>
        <dbReference type="EMBL" id="OAA63117.1"/>
    </source>
</evidence>